<dbReference type="InterPro" id="IPR014710">
    <property type="entry name" value="RmlC-like_jellyroll"/>
</dbReference>
<reference evidence="2 3" key="1">
    <citation type="journal article" date="2023" name="Plants (Basel)">
        <title>Bridging the Gap: Combining Genomics and Transcriptomics Approaches to Understand Stylosanthes scabra, an Orphan Legume from the Brazilian Caatinga.</title>
        <authorList>
            <person name="Ferreira-Neto J.R.C."/>
            <person name="da Silva M.D."/>
            <person name="Binneck E."/>
            <person name="de Melo N.F."/>
            <person name="da Silva R.H."/>
            <person name="de Melo A.L.T.M."/>
            <person name="Pandolfi V."/>
            <person name="Bustamante F.O."/>
            <person name="Brasileiro-Vidal A.C."/>
            <person name="Benko-Iseppon A.M."/>
        </authorList>
    </citation>
    <scope>NUCLEOTIDE SEQUENCE [LARGE SCALE GENOMIC DNA]</scope>
    <source>
        <tissue evidence="2">Leaves</tissue>
    </source>
</reference>
<accession>A0ABU6W555</accession>
<evidence type="ECO:0000313" key="2">
    <source>
        <dbReference type="EMBL" id="MED6180088.1"/>
    </source>
</evidence>
<dbReference type="SMART" id="SM00835">
    <property type="entry name" value="Cupin_1"/>
    <property type="match status" value="1"/>
</dbReference>
<sequence length="186" mass="20564">MGLWRKHDEVGEKMFIMQNSKSVIKTDAGEMRVLESYGDSNNVMERCLHIGFITMEPRSLFVPQYIDSSFIIFLHAGEAKLGFMYRGKLAERILKTGDVYRIPAGSAFYLVNIGEAQKLHIICSIDPSQAMGIGTFQSFYLGGGANPASVLSGFGTEILEAAFNLSGEEVKKMFTRQHVCGASSFN</sequence>
<gene>
    <name evidence="2" type="ORF">PIB30_006899</name>
</gene>
<dbReference type="InterPro" id="IPR050253">
    <property type="entry name" value="Seed_Storage-Functional"/>
</dbReference>
<keyword evidence="3" id="KW-1185">Reference proteome</keyword>
<evidence type="ECO:0000313" key="3">
    <source>
        <dbReference type="Proteomes" id="UP001341840"/>
    </source>
</evidence>
<proteinExistence type="predicted"/>
<evidence type="ECO:0000259" key="1">
    <source>
        <dbReference type="SMART" id="SM00835"/>
    </source>
</evidence>
<comment type="caution">
    <text evidence="2">The sequence shown here is derived from an EMBL/GenBank/DDBJ whole genome shotgun (WGS) entry which is preliminary data.</text>
</comment>
<dbReference type="Pfam" id="PF00190">
    <property type="entry name" value="Cupin_1"/>
    <property type="match status" value="1"/>
</dbReference>
<feature type="domain" description="Cupin type-1" evidence="1">
    <location>
        <begin position="15"/>
        <end position="171"/>
    </location>
</feature>
<dbReference type="Gene3D" id="2.60.120.10">
    <property type="entry name" value="Jelly Rolls"/>
    <property type="match status" value="1"/>
</dbReference>
<dbReference type="PANTHER" id="PTHR31189:SF2">
    <property type="entry name" value="RMLC-LIKE CUPINS SUPERFAMILY PROTEIN"/>
    <property type="match status" value="1"/>
</dbReference>
<organism evidence="2 3">
    <name type="scientific">Stylosanthes scabra</name>
    <dbReference type="NCBI Taxonomy" id="79078"/>
    <lineage>
        <taxon>Eukaryota</taxon>
        <taxon>Viridiplantae</taxon>
        <taxon>Streptophyta</taxon>
        <taxon>Embryophyta</taxon>
        <taxon>Tracheophyta</taxon>
        <taxon>Spermatophyta</taxon>
        <taxon>Magnoliopsida</taxon>
        <taxon>eudicotyledons</taxon>
        <taxon>Gunneridae</taxon>
        <taxon>Pentapetalae</taxon>
        <taxon>rosids</taxon>
        <taxon>fabids</taxon>
        <taxon>Fabales</taxon>
        <taxon>Fabaceae</taxon>
        <taxon>Papilionoideae</taxon>
        <taxon>50 kb inversion clade</taxon>
        <taxon>dalbergioids sensu lato</taxon>
        <taxon>Dalbergieae</taxon>
        <taxon>Pterocarpus clade</taxon>
        <taxon>Stylosanthes</taxon>
    </lineage>
</organism>
<dbReference type="Proteomes" id="UP001341840">
    <property type="component" value="Unassembled WGS sequence"/>
</dbReference>
<dbReference type="SUPFAM" id="SSF51182">
    <property type="entry name" value="RmlC-like cupins"/>
    <property type="match status" value="1"/>
</dbReference>
<dbReference type="InterPro" id="IPR011051">
    <property type="entry name" value="RmlC_Cupin_sf"/>
</dbReference>
<dbReference type="EMBL" id="JASCZI010181257">
    <property type="protein sequence ID" value="MED6180088.1"/>
    <property type="molecule type" value="Genomic_DNA"/>
</dbReference>
<protein>
    <recommendedName>
        <fullName evidence="1">Cupin type-1 domain-containing protein</fullName>
    </recommendedName>
</protein>
<dbReference type="CDD" id="cd02244">
    <property type="entry name" value="cupin_7S_vicilin-like_N"/>
    <property type="match status" value="1"/>
</dbReference>
<name>A0ABU6W555_9FABA</name>
<dbReference type="PANTHER" id="PTHR31189">
    <property type="entry name" value="OS03G0336100 PROTEIN-RELATED"/>
    <property type="match status" value="1"/>
</dbReference>
<dbReference type="InterPro" id="IPR006045">
    <property type="entry name" value="Cupin_1"/>
</dbReference>